<evidence type="ECO:0000313" key="1">
    <source>
        <dbReference type="EMBL" id="MCE3214974.1"/>
    </source>
</evidence>
<reference evidence="1 2" key="1">
    <citation type="journal article" date="2021" name="BMC Genomics">
        <title>Datura genome reveals duplications of psychoactive alkaloid biosynthetic genes and high mutation rate following tissue culture.</title>
        <authorList>
            <person name="Rajewski A."/>
            <person name="Carter-House D."/>
            <person name="Stajich J."/>
            <person name="Litt A."/>
        </authorList>
    </citation>
    <scope>NUCLEOTIDE SEQUENCE [LARGE SCALE GENOMIC DNA]</scope>
    <source>
        <strain evidence="1">AR-01</strain>
    </source>
</reference>
<feature type="non-terminal residue" evidence="1">
    <location>
        <position position="58"/>
    </location>
</feature>
<comment type="caution">
    <text evidence="1">The sequence shown here is derived from an EMBL/GenBank/DDBJ whole genome shotgun (WGS) entry which is preliminary data.</text>
</comment>
<name>A0ABS8WTQ7_DATST</name>
<proteinExistence type="predicted"/>
<protein>
    <submittedName>
        <fullName evidence="1">Uncharacterized protein</fullName>
    </submittedName>
</protein>
<gene>
    <name evidence="1" type="ORF">HAX54_000465</name>
</gene>
<keyword evidence="2" id="KW-1185">Reference proteome</keyword>
<organism evidence="1 2">
    <name type="scientific">Datura stramonium</name>
    <name type="common">Jimsonweed</name>
    <name type="synonym">Common thornapple</name>
    <dbReference type="NCBI Taxonomy" id="4076"/>
    <lineage>
        <taxon>Eukaryota</taxon>
        <taxon>Viridiplantae</taxon>
        <taxon>Streptophyta</taxon>
        <taxon>Embryophyta</taxon>
        <taxon>Tracheophyta</taxon>
        <taxon>Spermatophyta</taxon>
        <taxon>Magnoliopsida</taxon>
        <taxon>eudicotyledons</taxon>
        <taxon>Gunneridae</taxon>
        <taxon>Pentapetalae</taxon>
        <taxon>asterids</taxon>
        <taxon>lamiids</taxon>
        <taxon>Solanales</taxon>
        <taxon>Solanaceae</taxon>
        <taxon>Solanoideae</taxon>
        <taxon>Datureae</taxon>
        <taxon>Datura</taxon>
    </lineage>
</organism>
<dbReference type="EMBL" id="JACEIK010010121">
    <property type="protein sequence ID" value="MCE3214974.1"/>
    <property type="molecule type" value="Genomic_DNA"/>
</dbReference>
<sequence length="58" mass="5736">MVIEFVLVASNDGGDSCDSGGDCDGRIVSGDDSCDSGGDCYDERLAAVVVVANSSGSS</sequence>
<accession>A0ABS8WTQ7</accession>
<evidence type="ECO:0000313" key="2">
    <source>
        <dbReference type="Proteomes" id="UP000823775"/>
    </source>
</evidence>
<dbReference type="Proteomes" id="UP000823775">
    <property type="component" value="Unassembled WGS sequence"/>
</dbReference>